<dbReference type="STRING" id="579137.Metvu_0456"/>
<dbReference type="AlphaFoldDB" id="C9RFG3"/>
<dbReference type="KEGG" id="mvu:Metvu_0456"/>
<dbReference type="Proteomes" id="UP000002063">
    <property type="component" value="Chromosome"/>
</dbReference>
<evidence type="ECO:0000313" key="2">
    <source>
        <dbReference type="Proteomes" id="UP000002063"/>
    </source>
</evidence>
<dbReference type="EMBL" id="CP001787">
    <property type="protein sequence ID" value="ACX72315.1"/>
    <property type="molecule type" value="Genomic_DNA"/>
</dbReference>
<dbReference type="HOGENOM" id="CLU_145180_0_0_2"/>
<keyword evidence="2" id="KW-1185">Reference proteome</keyword>
<dbReference type="OrthoDB" id="64794at2157"/>
<dbReference type="eggNOG" id="arCOG08262">
    <property type="taxonomic scope" value="Archaea"/>
</dbReference>
<dbReference type="RefSeq" id="WP_015732536.1">
    <property type="nucleotide sequence ID" value="NC_013407.1"/>
</dbReference>
<sequence>MEKQSCKKGIDSTFVSALYYSINKAIYDVIGEGGKVLGRRSSYEMIKMLKDLGYLKENMSNEEIEDLFVNVFGLSEGLGIHEDDKMVVFDVIKPTLDLFLKRLMEENLKPYVCPFMYLLSEIYGYSNGCRLMLSDVIPESEEMVKLVFKKI</sequence>
<proteinExistence type="predicted"/>
<gene>
    <name evidence="1" type="ordered locus">Metvu_0456</name>
</gene>
<organism evidence="1 2">
    <name type="scientific">Methanocaldococcus vulcanius (strain ATCC 700851 / DSM 12094 / M7)</name>
    <name type="common">Methanococcus vulcanius</name>
    <dbReference type="NCBI Taxonomy" id="579137"/>
    <lineage>
        <taxon>Archaea</taxon>
        <taxon>Methanobacteriati</taxon>
        <taxon>Methanobacteriota</taxon>
        <taxon>Methanomada group</taxon>
        <taxon>Methanococci</taxon>
        <taxon>Methanococcales</taxon>
        <taxon>Methanocaldococcaceae</taxon>
        <taxon>Methanocaldococcus</taxon>
    </lineage>
</organism>
<evidence type="ECO:0000313" key="1">
    <source>
        <dbReference type="EMBL" id="ACX72315.1"/>
    </source>
</evidence>
<name>C9RFG3_METVM</name>
<reference evidence="1" key="1">
    <citation type="submission" date="2009-10" db="EMBL/GenBank/DDBJ databases">
        <title>Complete sequence of chromosome of Methanocaldococcus vulcanius M7.</title>
        <authorList>
            <consortium name="US DOE Joint Genome Institute"/>
            <person name="Lucas S."/>
            <person name="Copeland A."/>
            <person name="Lapidus A."/>
            <person name="Glavina del Rio T."/>
            <person name="Dalin E."/>
            <person name="Tice H."/>
            <person name="Bruce D."/>
            <person name="Goodwin L."/>
            <person name="Pitluck S."/>
            <person name="Lcollab F.I."/>
            <person name="Brettin T."/>
            <person name="Detter J.C."/>
            <person name="Han C."/>
            <person name="Tapia R."/>
            <person name="Kuske C.R."/>
            <person name="Schmutz J."/>
            <person name="Larimer F."/>
            <person name="Land M."/>
            <person name="Hauser L."/>
            <person name="Kyrpides N."/>
            <person name="Ovchinikova G."/>
            <person name="Sieprawska-Lupa M."/>
            <person name="Whitman W.B."/>
            <person name="Woyke T."/>
        </authorList>
    </citation>
    <scope>NUCLEOTIDE SEQUENCE [LARGE SCALE GENOMIC DNA]</scope>
    <source>
        <strain evidence="1">M7</strain>
    </source>
</reference>
<dbReference type="GeneID" id="8512789"/>
<accession>C9RFG3</accession>
<protein>
    <submittedName>
        <fullName evidence="1">Uncharacterized protein</fullName>
    </submittedName>
</protein>